<name>A0A402CUX6_9BACT</name>
<evidence type="ECO:0000256" key="2">
    <source>
        <dbReference type="ARBA" id="ARBA00005811"/>
    </source>
</evidence>
<keyword evidence="4 7" id="KW-0812">Transmembrane</keyword>
<comment type="subcellular location">
    <subcellularLocation>
        <location evidence="1">Cell membrane</location>
        <topology evidence="1">Single-pass membrane protein</topology>
    </subcellularLocation>
    <subcellularLocation>
        <location evidence="7">Cell membrane</location>
        <topology evidence="7">Single-pass type II membrane protein</topology>
    </subcellularLocation>
</comment>
<keyword evidence="9" id="KW-1185">Reference proteome</keyword>
<evidence type="ECO:0000313" key="9">
    <source>
        <dbReference type="Proteomes" id="UP000287394"/>
    </source>
</evidence>
<evidence type="ECO:0000256" key="1">
    <source>
        <dbReference type="ARBA" id="ARBA00004162"/>
    </source>
</evidence>
<dbReference type="EMBL" id="AP025739">
    <property type="protein sequence ID" value="BDI30246.1"/>
    <property type="molecule type" value="Genomic_DNA"/>
</dbReference>
<dbReference type="Proteomes" id="UP000287394">
    <property type="component" value="Chromosome"/>
</dbReference>
<dbReference type="InterPro" id="IPR003400">
    <property type="entry name" value="ExbD"/>
</dbReference>
<accession>A0A402CUX6</accession>
<dbReference type="AlphaFoldDB" id="A0A402CUX6"/>
<dbReference type="GO" id="GO:0015031">
    <property type="term" value="P:protein transport"/>
    <property type="evidence" value="ECO:0007669"/>
    <property type="project" value="UniProtKB-KW"/>
</dbReference>
<gene>
    <name evidence="8" type="ORF">CCAX7_22970</name>
</gene>
<reference evidence="8 9" key="1">
    <citation type="journal article" date="2019" name="Int. J. Syst. Evol. Microbiol.">
        <title>Capsulimonas corticalis gen. nov., sp. nov., an aerobic capsulated bacterium, of a novel bacterial order, Capsulimonadales ord. nov., of the class Armatimonadia of the phylum Armatimonadetes.</title>
        <authorList>
            <person name="Li J."/>
            <person name="Kudo C."/>
            <person name="Tonouchi A."/>
        </authorList>
    </citation>
    <scope>NUCLEOTIDE SEQUENCE [LARGE SCALE GENOMIC DNA]</scope>
    <source>
        <strain evidence="8 9">AX-7</strain>
    </source>
</reference>
<dbReference type="OrthoDB" id="287326at2"/>
<sequence>MRLPASKPKRARIEIVPMIDTVFFLLVYFMIATLTMTRMNAQKVALPVSQTAAAKPANDIVVTVAANGRFFIDRDPVSESGVTAELNARLKKTPAAAVVINCDKDQPAGRFARIFDLVKQSDAANVMVATTPKDHWENGQ</sequence>
<keyword evidence="5" id="KW-1133">Transmembrane helix</keyword>
<dbReference type="KEGG" id="ccot:CCAX7_22970"/>
<evidence type="ECO:0000256" key="7">
    <source>
        <dbReference type="RuleBase" id="RU003879"/>
    </source>
</evidence>
<dbReference type="GO" id="GO:0005886">
    <property type="term" value="C:plasma membrane"/>
    <property type="evidence" value="ECO:0007669"/>
    <property type="project" value="UniProtKB-SubCell"/>
</dbReference>
<comment type="similarity">
    <text evidence="2 7">Belongs to the ExbD/TolR family.</text>
</comment>
<keyword evidence="7" id="KW-0653">Protein transport</keyword>
<dbReference type="Pfam" id="PF02472">
    <property type="entry name" value="ExbD"/>
    <property type="match status" value="1"/>
</dbReference>
<evidence type="ECO:0000256" key="4">
    <source>
        <dbReference type="ARBA" id="ARBA00022692"/>
    </source>
</evidence>
<protein>
    <submittedName>
        <fullName evidence="8">Biopolymer transporter ExbD</fullName>
    </submittedName>
</protein>
<evidence type="ECO:0000256" key="6">
    <source>
        <dbReference type="ARBA" id="ARBA00023136"/>
    </source>
</evidence>
<dbReference type="Gene3D" id="3.30.420.270">
    <property type="match status" value="1"/>
</dbReference>
<dbReference type="PANTHER" id="PTHR30558">
    <property type="entry name" value="EXBD MEMBRANE COMPONENT OF PMF-DRIVEN MACROMOLECULE IMPORT SYSTEM"/>
    <property type="match status" value="1"/>
</dbReference>
<keyword evidence="6" id="KW-0472">Membrane</keyword>
<proteinExistence type="inferred from homology"/>
<keyword evidence="7" id="KW-0813">Transport</keyword>
<dbReference type="RefSeq" id="WP_119321216.1">
    <property type="nucleotide sequence ID" value="NZ_AP025739.1"/>
</dbReference>
<evidence type="ECO:0000256" key="5">
    <source>
        <dbReference type="ARBA" id="ARBA00022989"/>
    </source>
</evidence>
<dbReference type="GO" id="GO:0022857">
    <property type="term" value="F:transmembrane transporter activity"/>
    <property type="evidence" value="ECO:0007669"/>
    <property type="project" value="InterPro"/>
</dbReference>
<keyword evidence="3" id="KW-1003">Cell membrane</keyword>
<evidence type="ECO:0000256" key="3">
    <source>
        <dbReference type="ARBA" id="ARBA00022475"/>
    </source>
</evidence>
<evidence type="ECO:0000313" key="8">
    <source>
        <dbReference type="EMBL" id="BDI30246.1"/>
    </source>
</evidence>
<organism evidence="8 9">
    <name type="scientific">Capsulimonas corticalis</name>
    <dbReference type="NCBI Taxonomy" id="2219043"/>
    <lineage>
        <taxon>Bacteria</taxon>
        <taxon>Bacillati</taxon>
        <taxon>Armatimonadota</taxon>
        <taxon>Armatimonadia</taxon>
        <taxon>Capsulimonadales</taxon>
        <taxon>Capsulimonadaceae</taxon>
        <taxon>Capsulimonas</taxon>
    </lineage>
</organism>